<dbReference type="AlphaFoldDB" id="A0A975PN36"/>
<accession>A0A975PN36</accession>
<proteinExistence type="predicted"/>
<name>A0A975PN36_9RHOB</name>
<protein>
    <submittedName>
        <fullName evidence="1">Uncharacterized protein</fullName>
    </submittedName>
</protein>
<dbReference type="RefSeq" id="WP_212705642.1">
    <property type="nucleotide sequence ID" value="NZ_CP073581.1"/>
</dbReference>
<sequence>MTLFTLIAVLGALGAAALWRAMPTPNERPIPVPVRKDQ</sequence>
<evidence type="ECO:0000313" key="2">
    <source>
        <dbReference type="Proteomes" id="UP000683291"/>
    </source>
</evidence>
<reference evidence="1" key="1">
    <citation type="submission" date="2021-04" db="EMBL/GenBank/DDBJ databases">
        <title>Complete genome sequence for Sulfitobacter sp. strain JK7-1.</title>
        <authorList>
            <person name="Park S.-J."/>
        </authorList>
    </citation>
    <scope>NUCLEOTIDE SEQUENCE</scope>
    <source>
        <strain evidence="1">JK7-1</strain>
    </source>
</reference>
<dbReference type="EMBL" id="CP073581">
    <property type="protein sequence ID" value="QUJ77448.1"/>
    <property type="molecule type" value="Genomic_DNA"/>
</dbReference>
<evidence type="ECO:0000313" key="1">
    <source>
        <dbReference type="EMBL" id="QUJ77448.1"/>
    </source>
</evidence>
<dbReference type="Proteomes" id="UP000683291">
    <property type="component" value="Chromosome 1"/>
</dbReference>
<gene>
    <name evidence="1" type="ORF">KDD17_05475</name>
</gene>
<keyword evidence="2" id="KW-1185">Reference proteome</keyword>
<dbReference type="KEGG" id="sual:KDD17_05475"/>
<organism evidence="1 2">
    <name type="scientific">Sulfitobacter albidus</name>
    <dbReference type="NCBI Taxonomy" id="2829501"/>
    <lineage>
        <taxon>Bacteria</taxon>
        <taxon>Pseudomonadati</taxon>
        <taxon>Pseudomonadota</taxon>
        <taxon>Alphaproteobacteria</taxon>
        <taxon>Rhodobacterales</taxon>
        <taxon>Roseobacteraceae</taxon>
        <taxon>Sulfitobacter</taxon>
    </lineage>
</organism>